<proteinExistence type="predicted"/>
<dbReference type="InterPro" id="IPR043502">
    <property type="entry name" value="DNA/RNA_pol_sf"/>
</dbReference>
<organism evidence="1 2">
    <name type="scientific">Macrosiphum euphorbiae</name>
    <name type="common">potato aphid</name>
    <dbReference type="NCBI Taxonomy" id="13131"/>
    <lineage>
        <taxon>Eukaryota</taxon>
        <taxon>Metazoa</taxon>
        <taxon>Ecdysozoa</taxon>
        <taxon>Arthropoda</taxon>
        <taxon>Hexapoda</taxon>
        <taxon>Insecta</taxon>
        <taxon>Pterygota</taxon>
        <taxon>Neoptera</taxon>
        <taxon>Paraneoptera</taxon>
        <taxon>Hemiptera</taxon>
        <taxon>Sternorrhyncha</taxon>
        <taxon>Aphidomorpha</taxon>
        <taxon>Aphidoidea</taxon>
        <taxon>Aphididae</taxon>
        <taxon>Macrosiphini</taxon>
        <taxon>Macrosiphum</taxon>
    </lineage>
</organism>
<name>A0AAV0W7I9_9HEMI</name>
<dbReference type="AlphaFoldDB" id="A0AAV0W7I9"/>
<sequence length="129" mass="14735">MGFADDQVICLQTQLTWPVLEEAAKKIGLEINTEKTKIMELIDSGKDPNEMEDLNYKKVSDFKYLGATLSTKNDWSKEISIQINKAQKAVFSLTKFFTSRKTKVILYVAIILSCMIAKLGRRPNKQRET</sequence>
<comment type="caution">
    <text evidence="1">The sequence shown here is derived from an EMBL/GenBank/DDBJ whole genome shotgun (WGS) entry which is preliminary data.</text>
</comment>
<dbReference type="PANTHER" id="PTHR47027">
    <property type="entry name" value="REVERSE TRANSCRIPTASE DOMAIN-CONTAINING PROTEIN"/>
    <property type="match status" value="1"/>
</dbReference>
<keyword evidence="2" id="KW-1185">Reference proteome</keyword>
<evidence type="ECO:0000313" key="2">
    <source>
        <dbReference type="Proteomes" id="UP001160148"/>
    </source>
</evidence>
<protein>
    <recommendedName>
        <fullName evidence="3">Reverse transcriptase domain-containing protein</fullName>
    </recommendedName>
</protein>
<accession>A0AAV0W7I9</accession>
<reference evidence="1 2" key="1">
    <citation type="submission" date="2023-01" db="EMBL/GenBank/DDBJ databases">
        <authorList>
            <person name="Whitehead M."/>
        </authorList>
    </citation>
    <scope>NUCLEOTIDE SEQUENCE [LARGE SCALE GENOMIC DNA]</scope>
</reference>
<evidence type="ECO:0000313" key="1">
    <source>
        <dbReference type="EMBL" id="CAI6351745.1"/>
    </source>
</evidence>
<dbReference type="GO" id="GO:0071897">
    <property type="term" value="P:DNA biosynthetic process"/>
    <property type="evidence" value="ECO:0007669"/>
    <property type="project" value="UniProtKB-ARBA"/>
</dbReference>
<evidence type="ECO:0008006" key="3">
    <source>
        <dbReference type="Google" id="ProtNLM"/>
    </source>
</evidence>
<dbReference type="Proteomes" id="UP001160148">
    <property type="component" value="Unassembled WGS sequence"/>
</dbReference>
<dbReference type="EMBL" id="CARXXK010000001">
    <property type="protein sequence ID" value="CAI6351745.1"/>
    <property type="molecule type" value="Genomic_DNA"/>
</dbReference>
<gene>
    <name evidence="1" type="ORF">MEUPH1_LOCUS8065</name>
</gene>
<dbReference type="SUPFAM" id="SSF56672">
    <property type="entry name" value="DNA/RNA polymerases"/>
    <property type="match status" value="1"/>
</dbReference>
<dbReference type="PANTHER" id="PTHR47027:SF20">
    <property type="entry name" value="REVERSE TRANSCRIPTASE-LIKE PROTEIN WITH RNA-DIRECTED DNA POLYMERASE DOMAIN"/>
    <property type="match status" value="1"/>
</dbReference>